<proteinExistence type="predicted"/>
<dbReference type="AlphaFoldDB" id="A0A9N8EZC9"/>
<feature type="compositionally biased region" description="Low complexity" evidence="1">
    <location>
        <begin position="589"/>
        <end position="598"/>
    </location>
</feature>
<dbReference type="EMBL" id="CAICTM010002401">
    <property type="protein sequence ID" value="CAB9529110.1"/>
    <property type="molecule type" value="Genomic_DNA"/>
</dbReference>
<feature type="compositionally biased region" description="Basic and acidic residues" evidence="1">
    <location>
        <begin position="553"/>
        <end position="567"/>
    </location>
</feature>
<feature type="compositionally biased region" description="Polar residues" evidence="1">
    <location>
        <begin position="578"/>
        <end position="588"/>
    </location>
</feature>
<comment type="caution">
    <text evidence="2">The sequence shown here is derived from an EMBL/GenBank/DDBJ whole genome shotgun (WGS) entry which is preliminary data.</text>
</comment>
<feature type="region of interest" description="Disordered" evidence="1">
    <location>
        <begin position="547"/>
        <end position="600"/>
    </location>
</feature>
<sequence>MPLLPLIDTMDASALFGALDNPVATSKWTISKNQPLEMVLMAKADLETVKIFYEFYPKALTKNLFRNVLISGAKPGVVGFLASVRPNLVDDATLILAVVQGPGPDRPTESEIILLAEINPDMLVPPGPEFRMPHSLRLVLNWKYSKELTQALFQMVASKVQRLVLPKDFIMDDLPSIFPWVGEDIVNSPLKRTALDMEALVSMEPILGSNNIISLESWCDTWELDAFSQFVQGVVSNQGIHRLLLRIPDMGQQKRPTWFNTETKFAQLLAECSLKILRLDMGPLDVGFLKHCLDGMTCLESLDIKLVKADLAAASAVTATISRFLRTDDWLESLIIEASSDKTARGLDPILNALESNDTLTGFYYYQGDTAPDKFQRYHQKLTDILRKSNSTLQVVHFIDGVTDNNQEGNLCSPLHPSQHLLPFYTTLNRFQRKNAHNPQTSKADFVKLVVQVTQKAFYFDQEKQDPCTEEDILNIVYGLLRGNPNTWCHHQPLQSPERKKVSHYRVPINREMFEVSMPKYRVSTSLISCNFFPCRYSKHEISIVRPSKSNGSKHEINTRNQEKDKVLMAPCLRESEQQPTETNFDQQKPSSNTNSNKNHNKEQLTAAATTLHATDRILSSKT</sequence>
<gene>
    <name evidence="2" type="ORF">SEMRO_2403_G326381.2</name>
</gene>
<accession>A0A9N8EZC9</accession>
<keyword evidence="3" id="KW-1185">Reference proteome</keyword>
<evidence type="ECO:0000313" key="2">
    <source>
        <dbReference type="EMBL" id="CAB9529110.1"/>
    </source>
</evidence>
<protein>
    <submittedName>
        <fullName evidence="2">Uncharacterized protein</fullName>
    </submittedName>
</protein>
<reference evidence="2" key="1">
    <citation type="submission" date="2020-06" db="EMBL/GenBank/DDBJ databases">
        <authorList>
            <consortium name="Plant Systems Biology data submission"/>
        </authorList>
    </citation>
    <scope>NUCLEOTIDE SEQUENCE</scope>
    <source>
        <strain evidence="2">D6</strain>
    </source>
</reference>
<dbReference type="Proteomes" id="UP001153069">
    <property type="component" value="Unassembled WGS sequence"/>
</dbReference>
<organism evidence="2 3">
    <name type="scientific">Seminavis robusta</name>
    <dbReference type="NCBI Taxonomy" id="568900"/>
    <lineage>
        <taxon>Eukaryota</taxon>
        <taxon>Sar</taxon>
        <taxon>Stramenopiles</taxon>
        <taxon>Ochrophyta</taxon>
        <taxon>Bacillariophyta</taxon>
        <taxon>Bacillariophyceae</taxon>
        <taxon>Bacillariophycidae</taxon>
        <taxon>Naviculales</taxon>
        <taxon>Naviculaceae</taxon>
        <taxon>Seminavis</taxon>
    </lineage>
</organism>
<evidence type="ECO:0000256" key="1">
    <source>
        <dbReference type="SAM" id="MobiDB-lite"/>
    </source>
</evidence>
<name>A0A9N8EZC9_9STRA</name>
<evidence type="ECO:0000313" key="3">
    <source>
        <dbReference type="Proteomes" id="UP001153069"/>
    </source>
</evidence>